<feature type="compositionally biased region" description="Basic residues" evidence="1">
    <location>
        <begin position="1"/>
        <end position="14"/>
    </location>
</feature>
<reference evidence="2" key="2">
    <citation type="submission" date="2025-08" db="UniProtKB">
        <authorList>
            <consortium name="Ensembl"/>
        </authorList>
    </citation>
    <scope>IDENTIFICATION</scope>
</reference>
<feature type="region of interest" description="Disordered" evidence="1">
    <location>
        <begin position="1"/>
        <end position="39"/>
    </location>
</feature>
<name>A0A493TRW7_ANAPP</name>
<dbReference type="AlphaFoldDB" id="A0A493TRW7"/>
<keyword evidence="3" id="KW-1185">Reference proteome</keyword>
<accession>A0A493TRW7</accession>
<dbReference type="GeneTree" id="ENSGT00390000001663"/>
<organism evidence="2 3">
    <name type="scientific">Anas platyrhynchos platyrhynchos</name>
    <name type="common">Northern mallard</name>
    <dbReference type="NCBI Taxonomy" id="8840"/>
    <lineage>
        <taxon>Eukaryota</taxon>
        <taxon>Metazoa</taxon>
        <taxon>Chordata</taxon>
        <taxon>Craniata</taxon>
        <taxon>Vertebrata</taxon>
        <taxon>Euteleostomi</taxon>
        <taxon>Archelosauria</taxon>
        <taxon>Archosauria</taxon>
        <taxon>Dinosauria</taxon>
        <taxon>Saurischia</taxon>
        <taxon>Theropoda</taxon>
        <taxon>Coelurosauria</taxon>
        <taxon>Aves</taxon>
        <taxon>Neognathae</taxon>
        <taxon>Galloanserae</taxon>
        <taxon>Anseriformes</taxon>
        <taxon>Anatidae</taxon>
        <taxon>Anatinae</taxon>
        <taxon>Anas</taxon>
    </lineage>
</organism>
<evidence type="ECO:0000313" key="2">
    <source>
        <dbReference type="Ensembl" id="ENSAPLP00000028621.1"/>
    </source>
</evidence>
<dbReference type="Ensembl" id="ENSAPLT00000039579.1">
    <property type="protein sequence ID" value="ENSAPLP00000028621.1"/>
    <property type="gene ID" value="ENSAPLG00000023034.1"/>
</dbReference>
<proteinExistence type="predicted"/>
<dbReference type="InterPro" id="IPR003360">
    <property type="entry name" value="US22-like"/>
</dbReference>
<reference evidence="2" key="3">
    <citation type="submission" date="2025-09" db="UniProtKB">
        <authorList>
            <consortium name="Ensembl"/>
        </authorList>
    </citation>
    <scope>IDENTIFICATION</scope>
</reference>
<reference evidence="3" key="1">
    <citation type="submission" date="2017-10" db="EMBL/GenBank/DDBJ databases">
        <title>A new Pekin duck reference genome.</title>
        <authorList>
            <person name="Hou Z.-C."/>
            <person name="Zhou Z.-K."/>
            <person name="Zhu F."/>
            <person name="Hou S.-S."/>
        </authorList>
    </citation>
    <scope>NUCLEOTIDE SEQUENCE [LARGE SCALE GENOMIC DNA]</scope>
</reference>
<dbReference type="Pfam" id="PF02393">
    <property type="entry name" value="US22"/>
    <property type="match status" value="1"/>
</dbReference>
<evidence type="ECO:0000256" key="1">
    <source>
        <dbReference type="SAM" id="MobiDB-lite"/>
    </source>
</evidence>
<dbReference type="Proteomes" id="UP000016666">
    <property type="component" value="Unassembled WGS sequence"/>
</dbReference>
<evidence type="ECO:0000313" key="3">
    <source>
        <dbReference type="Proteomes" id="UP000016666"/>
    </source>
</evidence>
<protein>
    <submittedName>
        <fullName evidence="2">Uncharacterized protein</fullName>
    </submittedName>
</protein>
<sequence>MAPRRYLGRGRSRAHNGTGDRVYGHRGGTTKALAPGLGRPVPSLGAQRCGLFRLPPRPCSSPSTVAQKPGGQPPAISSGPVPQSLEMVSEYVQKNRGALVFFKAQPQLCLRVGDLEGTLYEGQDELLRWCQALYLPQPTRMIVVGTVDDVPCLATGQQLVILVAESGDVYAYEEETLHKVARSFAEFLEIGLQLLGKEVYCCGEHIVPLVSWAGREGICSSSCLGKSQPEFARVLGSAVPLIPPASVPNSSLIVLPTG</sequence>
<feature type="region of interest" description="Disordered" evidence="1">
    <location>
        <begin position="60"/>
        <end position="80"/>
    </location>
</feature>